<dbReference type="Proteomes" id="UP001164250">
    <property type="component" value="Chromosome 15"/>
</dbReference>
<keyword evidence="2" id="KW-1185">Reference proteome</keyword>
<protein>
    <submittedName>
        <fullName evidence="1">Uncharacterized protein</fullName>
    </submittedName>
</protein>
<accession>A0ACC0ZNJ7</accession>
<evidence type="ECO:0000313" key="2">
    <source>
        <dbReference type="Proteomes" id="UP001164250"/>
    </source>
</evidence>
<evidence type="ECO:0000313" key="1">
    <source>
        <dbReference type="EMBL" id="KAJ0074781.1"/>
    </source>
</evidence>
<name>A0ACC0ZNJ7_9ROSI</name>
<gene>
    <name evidence="1" type="ORF">Patl1_34249</name>
</gene>
<reference evidence="2" key="1">
    <citation type="journal article" date="2023" name="G3 (Bethesda)">
        <title>Genome assembly and association tests identify interacting loci associated with vigor, precocity, and sex in interspecific pistachio rootstocks.</title>
        <authorList>
            <person name="Palmer W."/>
            <person name="Jacygrad E."/>
            <person name="Sagayaradj S."/>
            <person name="Cavanaugh K."/>
            <person name="Han R."/>
            <person name="Bertier L."/>
            <person name="Beede B."/>
            <person name="Kafkas S."/>
            <person name="Golino D."/>
            <person name="Preece J."/>
            <person name="Michelmore R."/>
        </authorList>
    </citation>
    <scope>NUCLEOTIDE SEQUENCE [LARGE SCALE GENOMIC DNA]</scope>
</reference>
<sequence>MMAGNPSWWSMHPPSMSQQPSTLLSSSPSNILPSQYVLGSSSLPLNSLPDNNQDQLPQSWSQLLLGGLSSDEDKFVNLNHFQSKKFENYEDHQIINPSLRAPVGDIKQEVVTQSNNLYGHGGEEFQAPTPANWPQIMPVSSPRSCVTSINTNILDFSYTEADGNNNNNNNNHQNPDHSSECNSTVTGEICKKARIQSPSSSQPPLKVRKEKLGDRITALHQLVSPFGKVKKNLLQINLLRSEYGSWGAVINVPLLQTDTASVLLEAIGYIRFLQGQIEALSSPYLGTPANLRNHHHCVSKSSHFPKQALDSERRSSKKRKEINKHDEMQDKPNDLRSRGLCLVPVSCTQQVGSDNGADYWAPALGGGF</sequence>
<proteinExistence type="predicted"/>
<comment type="caution">
    <text evidence="1">The sequence shown here is derived from an EMBL/GenBank/DDBJ whole genome shotgun (WGS) entry which is preliminary data.</text>
</comment>
<organism evidence="1 2">
    <name type="scientific">Pistacia atlantica</name>
    <dbReference type="NCBI Taxonomy" id="434234"/>
    <lineage>
        <taxon>Eukaryota</taxon>
        <taxon>Viridiplantae</taxon>
        <taxon>Streptophyta</taxon>
        <taxon>Embryophyta</taxon>
        <taxon>Tracheophyta</taxon>
        <taxon>Spermatophyta</taxon>
        <taxon>Magnoliopsida</taxon>
        <taxon>eudicotyledons</taxon>
        <taxon>Gunneridae</taxon>
        <taxon>Pentapetalae</taxon>
        <taxon>rosids</taxon>
        <taxon>malvids</taxon>
        <taxon>Sapindales</taxon>
        <taxon>Anacardiaceae</taxon>
        <taxon>Pistacia</taxon>
    </lineage>
</organism>
<dbReference type="EMBL" id="CM047910">
    <property type="protein sequence ID" value="KAJ0074781.1"/>
    <property type="molecule type" value="Genomic_DNA"/>
</dbReference>